<dbReference type="EMBL" id="GBXM01072886">
    <property type="protein sequence ID" value="JAH35691.1"/>
    <property type="molecule type" value="Transcribed_RNA"/>
</dbReference>
<name>A0A0E9S317_ANGAN</name>
<evidence type="ECO:0000313" key="1">
    <source>
        <dbReference type="EMBL" id="JAH35691.1"/>
    </source>
</evidence>
<sequence>MRQSSNKAYLSSLKLNKLYYQKQVAPQCFQNYFK</sequence>
<reference evidence="1" key="1">
    <citation type="submission" date="2014-11" db="EMBL/GenBank/DDBJ databases">
        <authorList>
            <person name="Amaro Gonzalez C."/>
        </authorList>
    </citation>
    <scope>NUCLEOTIDE SEQUENCE</scope>
</reference>
<protein>
    <submittedName>
        <fullName evidence="1">Uncharacterized protein</fullName>
    </submittedName>
</protein>
<proteinExistence type="predicted"/>
<reference evidence="1" key="2">
    <citation type="journal article" date="2015" name="Fish Shellfish Immunol.">
        <title>Early steps in the European eel (Anguilla anguilla)-Vibrio vulnificus interaction in the gills: Role of the RtxA13 toxin.</title>
        <authorList>
            <person name="Callol A."/>
            <person name="Pajuelo D."/>
            <person name="Ebbesson L."/>
            <person name="Teles M."/>
            <person name="MacKenzie S."/>
            <person name="Amaro C."/>
        </authorList>
    </citation>
    <scope>NUCLEOTIDE SEQUENCE</scope>
</reference>
<dbReference type="AlphaFoldDB" id="A0A0E9S317"/>
<organism evidence="1">
    <name type="scientific">Anguilla anguilla</name>
    <name type="common">European freshwater eel</name>
    <name type="synonym">Muraena anguilla</name>
    <dbReference type="NCBI Taxonomy" id="7936"/>
    <lineage>
        <taxon>Eukaryota</taxon>
        <taxon>Metazoa</taxon>
        <taxon>Chordata</taxon>
        <taxon>Craniata</taxon>
        <taxon>Vertebrata</taxon>
        <taxon>Euteleostomi</taxon>
        <taxon>Actinopterygii</taxon>
        <taxon>Neopterygii</taxon>
        <taxon>Teleostei</taxon>
        <taxon>Anguilliformes</taxon>
        <taxon>Anguillidae</taxon>
        <taxon>Anguilla</taxon>
    </lineage>
</organism>
<accession>A0A0E9S317</accession>